<evidence type="ECO:0000256" key="1">
    <source>
        <dbReference type="SAM" id="Phobius"/>
    </source>
</evidence>
<sequence length="40" mass="4555">MKKFFMTWEEVLGAIIVTLFMLFMAAGLLFSTAGFHLIVE</sequence>
<dbReference type="RefSeq" id="WP_345192728.1">
    <property type="nucleotide sequence ID" value="NZ_BAABFL010000007.1"/>
</dbReference>
<proteinExistence type="predicted"/>
<keyword evidence="3" id="KW-1185">Reference proteome</keyword>
<reference evidence="3" key="1">
    <citation type="journal article" date="2019" name="Int. J. Syst. Evol. Microbiol.">
        <title>The Global Catalogue of Microorganisms (GCM) 10K type strain sequencing project: providing services to taxonomists for standard genome sequencing and annotation.</title>
        <authorList>
            <consortium name="The Broad Institute Genomics Platform"/>
            <consortium name="The Broad Institute Genome Sequencing Center for Infectious Disease"/>
            <person name="Wu L."/>
            <person name="Ma J."/>
        </authorList>
    </citation>
    <scope>NUCLEOTIDE SEQUENCE [LARGE SCALE GENOMIC DNA]</scope>
    <source>
        <strain evidence="3">JCM 17805</strain>
    </source>
</reference>
<evidence type="ECO:0000313" key="3">
    <source>
        <dbReference type="Proteomes" id="UP001500604"/>
    </source>
</evidence>
<organism evidence="2 3">
    <name type="scientific">Kistimonas scapharcae</name>
    <dbReference type="NCBI Taxonomy" id="1036133"/>
    <lineage>
        <taxon>Bacteria</taxon>
        <taxon>Pseudomonadati</taxon>
        <taxon>Pseudomonadota</taxon>
        <taxon>Gammaproteobacteria</taxon>
        <taxon>Oceanospirillales</taxon>
        <taxon>Endozoicomonadaceae</taxon>
        <taxon>Kistimonas</taxon>
    </lineage>
</organism>
<feature type="transmembrane region" description="Helical" evidence="1">
    <location>
        <begin position="12"/>
        <end position="39"/>
    </location>
</feature>
<accession>A0ABP8UVC1</accession>
<name>A0ABP8UVC1_9GAMM</name>
<dbReference type="EMBL" id="BAABFL010000007">
    <property type="protein sequence ID" value="GAA4647831.1"/>
    <property type="molecule type" value="Genomic_DNA"/>
</dbReference>
<gene>
    <name evidence="2" type="ORF">GCM10023116_00930</name>
</gene>
<dbReference type="Proteomes" id="UP001500604">
    <property type="component" value="Unassembled WGS sequence"/>
</dbReference>
<evidence type="ECO:0000313" key="2">
    <source>
        <dbReference type="EMBL" id="GAA4647831.1"/>
    </source>
</evidence>
<protein>
    <submittedName>
        <fullName evidence="2">Uncharacterized protein</fullName>
    </submittedName>
</protein>
<keyword evidence="1" id="KW-1133">Transmembrane helix</keyword>
<keyword evidence="1" id="KW-0472">Membrane</keyword>
<comment type="caution">
    <text evidence="2">The sequence shown here is derived from an EMBL/GenBank/DDBJ whole genome shotgun (WGS) entry which is preliminary data.</text>
</comment>
<keyword evidence="1" id="KW-0812">Transmembrane</keyword>